<proteinExistence type="predicted"/>
<dbReference type="Proteomes" id="UP001589698">
    <property type="component" value="Unassembled WGS sequence"/>
</dbReference>
<organism evidence="1 2">
    <name type="scientific">Nocardioides zeicaulis</name>
    <dbReference type="NCBI Taxonomy" id="1776857"/>
    <lineage>
        <taxon>Bacteria</taxon>
        <taxon>Bacillati</taxon>
        <taxon>Actinomycetota</taxon>
        <taxon>Actinomycetes</taxon>
        <taxon>Propionibacteriales</taxon>
        <taxon>Nocardioidaceae</taxon>
        <taxon>Nocardioides</taxon>
    </lineage>
</organism>
<sequence>MDDVPDEARASAVSYDVEATGAEHVDAVLAEVAGLSDRPVAEHVAVFERAHEQLRRALDAAPPATDERGA</sequence>
<evidence type="ECO:0000313" key="1">
    <source>
        <dbReference type="EMBL" id="MFC0224850.1"/>
    </source>
</evidence>
<protein>
    <submittedName>
        <fullName evidence="1">Uncharacterized protein</fullName>
    </submittedName>
</protein>
<comment type="caution">
    <text evidence="1">The sequence shown here is derived from an EMBL/GenBank/DDBJ whole genome shotgun (WGS) entry which is preliminary data.</text>
</comment>
<gene>
    <name evidence="1" type="ORF">ACFFJG_20355</name>
</gene>
<reference evidence="1 2" key="1">
    <citation type="submission" date="2024-09" db="EMBL/GenBank/DDBJ databases">
        <authorList>
            <person name="Sun Q."/>
            <person name="Mori K."/>
        </authorList>
    </citation>
    <scope>NUCLEOTIDE SEQUENCE [LARGE SCALE GENOMIC DNA]</scope>
    <source>
        <strain evidence="1 2">CCM 8654</strain>
    </source>
</reference>
<keyword evidence="2" id="KW-1185">Reference proteome</keyword>
<evidence type="ECO:0000313" key="2">
    <source>
        <dbReference type="Proteomes" id="UP001589698"/>
    </source>
</evidence>
<accession>A0ABV6E7A8</accession>
<dbReference type="EMBL" id="JBHLXH010000005">
    <property type="protein sequence ID" value="MFC0224850.1"/>
    <property type="molecule type" value="Genomic_DNA"/>
</dbReference>
<dbReference type="RefSeq" id="WP_378520631.1">
    <property type="nucleotide sequence ID" value="NZ_CBCSDI010000036.1"/>
</dbReference>
<name>A0ABV6E7A8_9ACTN</name>